<organism evidence="2 3">
    <name type="scientific">Xenophilus arseniciresistens</name>
    <dbReference type="NCBI Taxonomy" id="1283306"/>
    <lineage>
        <taxon>Bacteria</taxon>
        <taxon>Pseudomonadati</taxon>
        <taxon>Pseudomonadota</taxon>
        <taxon>Betaproteobacteria</taxon>
        <taxon>Burkholderiales</taxon>
        <taxon>Comamonadaceae</taxon>
        <taxon>Xenophilus</taxon>
    </lineage>
</organism>
<keyword evidence="1" id="KW-1133">Transmembrane helix</keyword>
<keyword evidence="1" id="KW-0812">Transmembrane</keyword>
<feature type="transmembrane region" description="Helical" evidence="1">
    <location>
        <begin position="98"/>
        <end position="123"/>
    </location>
</feature>
<reference evidence="2" key="1">
    <citation type="submission" date="2023-01" db="EMBL/GenBank/DDBJ databases">
        <title>Xenophilus mangrovi sp. nov., isolated from soil of Mangrove nature reserve.</title>
        <authorList>
            <person name="Xu S."/>
            <person name="Liu Z."/>
            <person name="Xu Y."/>
        </authorList>
    </citation>
    <scope>NUCLEOTIDE SEQUENCE</scope>
    <source>
        <strain evidence="2">YW8</strain>
    </source>
</reference>
<proteinExistence type="predicted"/>
<feature type="transmembrane region" description="Helical" evidence="1">
    <location>
        <begin position="35"/>
        <end position="56"/>
    </location>
</feature>
<protein>
    <submittedName>
        <fullName evidence="2">Uncharacterized protein</fullName>
    </submittedName>
</protein>
<evidence type="ECO:0000256" key="1">
    <source>
        <dbReference type="SAM" id="Phobius"/>
    </source>
</evidence>
<evidence type="ECO:0000313" key="3">
    <source>
        <dbReference type="Proteomes" id="UP001212602"/>
    </source>
</evidence>
<dbReference type="AlphaFoldDB" id="A0AAE3N3A3"/>
<feature type="transmembrane region" description="Helical" evidence="1">
    <location>
        <begin position="68"/>
        <end position="86"/>
    </location>
</feature>
<feature type="transmembrane region" description="Helical" evidence="1">
    <location>
        <begin position="143"/>
        <end position="168"/>
    </location>
</feature>
<name>A0AAE3N3A3_9BURK</name>
<keyword evidence="1" id="KW-0472">Membrane</keyword>
<evidence type="ECO:0000313" key="2">
    <source>
        <dbReference type="EMBL" id="MDA7415005.1"/>
    </source>
</evidence>
<accession>A0AAE3N3A3</accession>
<dbReference type="EMBL" id="JAQIPB010000001">
    <property type="protein sequence ID" value="MDA7415005.1"/>
    <property type="molecule type" value="Genomic_DNA"/>
</dbReference>
<dbReference type="RefSeq" id="WP_271426275.1">
    <property type="nucleotide sequence ID" value="NZ_JAQIPB010000001.1"/>
</dbReference>
<keyword evidence="3" id="KW-1185">Reference proteome</keyword>
<dbReference type="Proteomes" id="UP001212602">
    <property type="component" value="Unassembled WGS sequence"/>
</dbReference>
<comment type="caution">
    <text evidence="2">The sequence shown here is derived from an EMBL/GenBank/DDBJ whole genome shotgun (WGS) entry which is preliminary data.</text>
</comment>
<gene>
    <name evidence="2" type="ORF">PGB34_01385</name>
</gene>
<sequence length="199" mass="20790">MTGKAPHRPTPRPLPTAQEAAVPLDWRSPWWLWQLASFVAGTLCAPAFVLVCSLLAIDARSDHPRFWMALPVLVALGHGLAMLATNQRHHRRPFCSRAALAVHHAGVALPAGAALFLLAGWSSRFLPDLVATVGTGAAQGPDALRAAGLGMALALGYAVLAAVPAGLVHARLAFTRRAAPVPTRPAAPAHGPHHPASTT</sequence>